<name>A0A1E7WJ67_9BURK</name>
<protein>
    <submittedName>
        <fullName evidence="1">Phage major capsid protein, P2 family</fullName>
    </submittedName>
</protein>
<dbReference type="EMBL" id="LROM01000090">
    <property type="protein sequence ID" value="OEZ98756.1"/>
    <property type="molecule type" value="Genomic_DNA"/>
</dbReference>
<gene>
    <name evidence="1" type="ORF">DUPY_29360</name>
</gene>
<dbReference type="Pfam" id="PF05125">
    <property type="entry name" value="Phage_cap_P2"/>
    <property type="match status" value="1"/>
</dbReference>
<sequence>MKKQTRQVFAQYETRLGQLNDTDNVAKTFSVTPSVQQKLETKMQESSEFLTKINIIGVTDQEGEKLGLGVSGPIASRTNTKTKDRETRDLSTMDGTKYRCEQTNFDTHLGYAKLDAWAKFQDFQSRVANAILTRQALDRIVIGFNGLKAMADTDLDANPLLQDVNKGWLQHLRELAPERVLGLAGAGLPSKIVVGDVEGADYANLDAAVTDAVNLLDPWYQEDTGLVAIVGRKLLSDKYFPLVNAKQTPTETLATDIIISQKRIGGLPAARVPYFPDNAILITRFDNLSIYFQEGARRRRVEDVPKRDRIENYESSNDAYVIEDLGLAALVENIELKDK</sequence>
<dbReference type="NCBIfam" id="TIGR01551">
    <property type="entry name" value="major_capsid_P2"/>
    <property type="match status" value="1"/>
</dbReference>
<keyword evidence="2" id="KW-1185">Reference proteome</keyword>
<dbReference type="Proteomes" id="UP000175989">
    <property type="component" value="Unassembled WGS sequence"/>
</dbReference>
<dbReference type="OrthoDB" id="5464529at2"/>
<dbReference type="AlphaFoldDB" id="A0A1E7WJ67"/>
<reference evidence="2" key="1">
    <citation type="journal article" date="2016" name="Front. Microbiol.">
        <title>Molecular Keys to the Janthinobacterium and Duganella spp. Interaction with the Plant Pathogen Fusarium graminearum.</title>
        <authorList>
            <person name="Haack F.S."/>
            <person name="Poehlein A."/>
            <person name="Kroger C."/>
            <person name="Voigt C.A."/>
            <person name="Piepenbring M."/>
            <person name="Bode H.B."/>
            <person name="Daniel R."/>
            <person name="Schafer W."/>
            <person name="Streit W.R."/>
        </authorList>
    </citation>
    <scope>NUCLEOTIDE SEQUENCE [LARGE SCALE GENOMIC DNA]</scope>
    <source>
        <strain evidence="2">T54</strain>
    </source>
</reference>
<dbReference type="InterPro" id="IPR006441">
    <property type="entry name" value="Phage_P2_GpN"/>
</dbReference>
<comment type="caution">
    <text evidence="1">The sequence shown here is derived from an EMBL/GenBank/DDBJ whole genome shotgun (WGS) entry which is preliminary data.</text>
</comment>
<dbReference type="PATRIC" id="fig|762836.4.peg.3025"/>
<organism evidence="1 2">
    <name type="scientific">Duganella phyllosphaerae</name>
    <dbReference type="NCBI Taxonomy" id="762836"/>
    <lineage>
        <taxon>Bacteria</taxon>
        <taxon>Pseudomonadati</taxon>
        <taxon>Pseudomonadota</taxon>
        <taxon>Betaproteobacteria</taxon>
        <taxon>Burkholderiales</taxon>
        <taxon>Oxalobacteraceae</taxon>
        <taxon>Telluria group</taxon>
        <taxon>Duganella</taxon>
    </lineage>
</organism>
<evidence type="ECO:0000313" key="1">
    <source>
        <dbReference type="EMBL" id="OEZ98756.1"/>
    </source>
</evidence>
<evidence type="ECO:0000313" key="2">
    <source>
        <dbReference type="Proteomes" id="UP000175989"/>
    </source>
</evidence>
<proteinExistence type="predicted"/>
<dbReference type="RefSeq" id="WP_070249138.1">
    <property type="nucleotide sequence ID" value="NZ_LROM01000090.1"/>
</dbReference>
<accession>A0A1E7WJ67</accession>